<evidence type="ECO:0000256" key="4">
    <source>
        <dbReference type="PROSITE-ProRule" id="PRU00335"/>
    </source>
</evidence>
<dbReference type="AlphaFoldDB" id="Q8FQY2"/>
<proteinExistence type="predicted"/>
<feature type="DNA-binding region" description="H-T-H motif" evidence="4">
    <location>
        <begin position="49"/>
        <end position="68"/>
    </location>
</feature>
<dbReference type="PANTHER" id="PTHR30055">
    <property type="entry name" value="HTH-TYPE TRANSCRIPTIONAL REGULATOR RUTR"/>
    <property type="match status" value="1"/>
</dbReference>
<dbReference type="InterPro" id="IPR050109">
    <property type="entry name" value="HTH-type_TetR-like_transc_reg"/>
</dbReference>
<evidence type="ECO:0000256" key="3">
    <source>
        <dbReference type="ARBA" id="ARBA00023163"/>
    </source>
</evidence>
<sequence length="211" mass="23197">MSSAPVNFVTTRRNPSVSGLRETKKAATRTALTRAAAEIALEHGPEGLIIAEIAARAGVSARTFHNYFASREEALLGFLSDQIRDLIDQLDELPEQMRLVEAVEHLVVEHLRTGEDELDSFGSLFRISEIIGALSPTPQHPDAGALVVPLLPAVHPRAPELDEFEACVAINTLATSVRVALDWYYRLPEPRDIEVGAQLVRRACRMVRLDG</sequence>
<dbReference type="Pfam" id="PF00440">
    <property type="entry name" value="TetR_N"/>
    <property type="match status" value="1"/>
</dbReference>
<evidence type="ECO:0000313" key="6">
    <source>
        <dbReference type="EMBL" id="BAC17795.1"/>
    </source>
</evidence>
<evidence type="ECO:0000313" key="7">
    <source>
        <dbReference type="Proteomes" id="UP000001409"/>
    </source>
</evidence>
<evidence type="ECO:0000256" key="2">
    <source>
        <dbReference type="ARBA" id="ARBA00023125"/>
    </source>
</evidence>
<keyword evidence="2 4" id="KW-0238">DNA-binding</keyword>
<dbReference type="SUPFAM" id="SSF46689">
    <property type="entry name" value="Homeodomain-like"/>
    <property type="match status" value="1"/>
</dbReference>
<keyword evidence="3" id="KW-0804">Transcription</keyword>
<dbReference type="InterPro" id="IPR009057">
    <property type="entry name" value="Homeodomain-like_sf"/>
</dbReference>
<dbReference type="Gene3D" id="1.10.357.10">
    <property type="entry name" value="Tetracycline Repressor, domain 2"/>
    <property type="match status" value="1"/>
</dbReference>
<dbReference type="EMBL" id="BA000035">
    <property type="protein sequence ID" value="BAC17795.1"/>
    <property type="molecule type" value="Genomic_DNA"/>
</dbReference>
<accession>Q8FQY2</accession>
<dbReference type="HOGENOM" id="CLU_069356_2_3_11"/>
<reference evidence="6 7" key="1">
    <citation type="journal article" date="2003" name="Genome Res.">
        <title>Comparative complete genome sequence analysis of the amino acid replacements responsible for the thermostability of Corynebacterium efficiens.</title>
        <authorList>
            <person name="Nishio Y."/>
            <person name="Nakamura Y."/>
            <person name="Kawarabayasi Y."/>
            <person name="Usuda Y."/>
            <person name="Kimura E."/>
            <person name="Sugimoto S."/>
            <person name="Matsui K."/>
            <person name="Yamagishi A."/>
            <person name="Kikuchi H."/>
            <person name="Ikeo K."/>
            <person name="Gojobori T."/>
        </authorList>
    </citation>
    <scope>NUCLEOTIDE SEQUENCE [LARGE SCALE GENOMIC DNA]</scope>
    <source>
        <strain evidence="7">DSM 44549 / YS-314 / AJ 12310 / JCM 11189 / NBRC 100395</strain>
    </source>
</reference>
<dbReference type="eggNOG" id="COG1309">
    <property type="taxonomic scope" value="Bacteria"/>
</dbReference>
<dbReference type="STRING" id="196164.gene:10741391"/>
<dbReference type="Proteomes" id="UP000001409">
    <property type="component" value="Chromosome"/>
</dbReference>
<dbReference type="KEGG" id="cef:CE0985"/>
<organism evidence="6 7">
    <name type="scientific">Corynebacterium efficiens (strain DSM 44549 / YS-314 / AJ 12310 / JCM 11189 / NBRC 100395)</name>
    <dbReference type="NCBI Taxonomy" id="196164"/>
    <lineage>
        <taxon>Bacteria</taxon>
        <taxon>Bacillati</taxon>
        <taxon>Actinomycetota</taxon>
        <taxon>Actinomycetes</taxon>
        <taxon>Mycobacteriales</taxon>
        <taxon>Corynebacteriaceae</taxon>
        <taxon>Corynebacterium</taxon>
    </lineage>
</organism>
<name>Q8FQY2_COREF</name>
<feature type="domain" description="HTH tetR-type" evidence="5">
    <location>
        <begin position="26"/>
        <end position="86"/>
    </location>
</feature>
<dbReference type="GO" id="GO:0000976">
    <property type="term" value="F:transcription cis-regulatory region binding"/>
    <property type="evidence" value="ECO:0007669"/>
    <property type="project" value="TreeGrafter"/>
</dbReference>
<dbReference type="GO" id="GO:0003700">
    <property type="term" value="F:DNA-binding transcription factor activity"/>
    <property type="evidence" value="ECO:0007669"/>
    <property type="project" value="TreeGrafter"/>
</dbReference>
<evidence type="ECO:0000259" key="5">
    <source>
        <dbReference type="PROSITE" id="PS50977"/>
    </source>
</evidence>
<dbReference type="InterPro" id="IPR001647">
    <property type="entry name" value="HTH_TetR"/>
</dbReference>
<evidence type="ECO:0000256" key="1">
    <source>
        <dbReference type="ARBA" id="ARBA00023015"/>
    </source>
</evidence>
<keyword evidence="7" id="KW-1185">Reference proteome</keyword>
<keyword evidence="1" id="KW-0805">Transcription regulation</keyword>
<dbReference type="PANTHER" id="PTHR30055:SF238">
    <property type="entry name" value="MYCOFACTOCIN BIOSYNTHESIS TRANSCRIPTIONAL REGULATOR MFTR-RELATED"/>
    <property type="match status" value="1"/>
</dbReference>
<dbReference type="PROSITE" id="PS50977">
    <property type="entry name" value="HTH_TETR_2"/>
    <property type="match status" value="1"/>
</dbReference>
<protein>
    <recommendedName>
        <fullName evidence="5">HTH tetR-type domain-containing protein</fullName>
    </recommendedName>
</protein>